<evidence type="ECO:0000313" key="11">
    <source>
        <dbReference type="Proteomes" id="UP000017836"/>
    </source>
</evidence>
<dbReference type="OMA" id="KPCWSCR"/>
<evidence type="ECO:0000256" key="7">
    <source>
        <dbReference type="SAM" id="MobiDB-lite"/>
    </source>
</evidence>
<feature type="region of interest" description="Disordered" evidence="7">
    <location>
        <begin position="969"/>
        <end position="989"/>
    </location>
</feature>
<feature type="region of interest" description="Disordered" evidence="7">
    <location>
        <begin position="1"/>
        <end position="36"/>
    </location>
</feature>
<name>W1PUG8_AMBTC</name>
<evidence type="ECO:0000313" key="10">
    <source>
        <dbReference type="EMBL" id="ERN11484.1"/>
    </source>
</evidence>
<keyword evidence="3" id="KW-0547">Nucleotide-binding</keyword>
<evidence type="ECO:0000259" key="9">
    <source>
        <dbReference type="Pfam" id="PF23007"/>
    </source>
</evidence>
<dbReference type="Gramene" id="ERN11484">
    <property type="protein sequence ID" value="ERN11484"/>
    <property type="gene ID" value="AMTR_s00022p00099080"/>
</dbReference>
<dbReference type="InterPro" id="IPR050238">
    <property type="entry name" value="DNA_Rep/Repair_Clamp_Loader"/>
</dbReference>
<dbReference type="GO" id="GO:0046872">
    <property type="term" value="F:metal ion binding"/>
    <property type="evidence" value="ECO:0007669"/>
    <property type="project" value="UniProtKB-KW"/>
</dbReference>
<keyword evidence="6" id="KW-0175">Coiled coil</keyword>
<dbReference type="GO" id="GO:0009360">
    <property type="term" value="C:DNA polymerase III complex"/>
    <property type="evidence" value="ECO:0007669"/>
    <property type="project" value="InterPro"/>
</dbReference>
<keyword evidence="5" id="KW-0067">ATP-binding</keyword>
<evidence type="ECO:0000256" key="1">
    <source>
        <dbReference type="ARBA" id="ARBA00006360"/>
    </source>
</evidence>
<dbReference type="STRING" id="13333.W1PUG8"/>
<dbReference type="NCBIfam" id="TIGR02397">
    <property type="entry name" value="dnaX_nterm"/>
    <property type="match status" value="1"/>
</dbReference>
<dbReference type="FunFam" id="1.10.8.60:FF:000013">
    <property type="entry name" value="DNA polymerase III subunit gamma/tau"/>
    <property type="match status" value="1"/>
</dbReference>
<dbReference type="Pfam" id="PF22608">
    <property type="entry name" value="DNAX_ATPase_lid"/>
    <property type="match status" value="1"/>
</dbReference>
<dbReference type="eggNOG" id="KOG0989">
    <property type="taxonomic scope" value="Eukaryota"/>
</dbReference>
<feature type="compositionally biased region" description="Basic and acidic residues" evidence="7">
    <location>
        <begin position="863"/>
        <end position="882"/>
    </location>
</feature>
<dbReference type="InterPro" id="IPR027417">
    <property type="entry name" value="P-loop_NTPase"/>
</dbReference>
<feature type="domain" description="DNA polymerase III subunit gamma/tau helical lid" evidence="8">
    <location>
        <begin position="421"/>
        <end position="461"/>
    </location>
</feature>
<reference evidence="11" key="1">
    <citation type="journal article" date="2013" name="Science">
        <title>The Amborella genome and the evolution of flowering plants.</title>
        <authorList>
            <consortium name="Amborella Genome Project"/>
        </authorList>
    </citation>
    <scope>NUCLEOTIDE SEQUENCE [LARGE SCALE GENOMIC DNA]</scope>
</reference>
<dbReference type="SUPFAM" id="SSF52540">
    <property type="entry name" value="P-loop containing nucleoside triphosphate hydrolases"/>
    <property type="match status" value="1"/>
</dbReference>
<evidence type="ECO:0008006" key="12">
    <source>
        <dbReference type="Google" id="ProtNLM"/>
    </source>
</evidence>
<dbReference type="GO" id="GO:0005663">
    <property type="term" value="C:DNA replication factor C complex"/>
    <property type="evidence" value="ECO:0000318"/>
    <property type="project" value="GO_Central"/>
</dbReference>
<dbReference type="Gene3D" id="1.10.8.60">
    <property type="match status" value="1"/>
</dbReference>
<dbReference type="GO" id="GO:0006281">
    <property type="term" value="P:DNA repair"/>
    <property type="evidence" value="ECO:0000318"/>
    <property type="project" value="GO_Central"/>
</dbReference>
<dbReference type="GO" id="GO:0003887">
    <property type="term" value="F:DNA-directed DNA polymerase activity"/>
    <property type="evidence" value="ECO:0007669"/>
    <property type="project" value="InterPro"/>
</dbReference>
<feature type="compositionally biased region" description="Polar residues" evidence="7">
    <location>
        <begin position="27"/>
        <end position="36"/>
    </location>
</feature>
<dbReference type="HOGENOM" id="CLU_301953_0_0_1"/>
<dbReference type="AlphaFoldDB" id="W1PUG8"/>
<evidence type="ECO:0000256" key="5">
    <source>
        <dbReference type="ARBA" id="ARBA00022840"/>
    </source>
</evidence>
<dbReference type="Proteomes" id="UP000017836">
    <property type="component" value="Unassembled WGS sequence"/>
</dbReference>
<feature type="region of interest" description="Disordered" evidence="7">
    <location>
        <begin position="810"/>
        <end position="913"/>
    </location>
</feature>
<evidence type="ECO:0000259" key="8">
    <source>
        <dbReference type="Pfam" id="PF22608"/>
    </source>
</evidence>
<dbReference type="InterPro" id="IPR045085">
    <property type="entry name" value="HLD_clamp_pol_III_gamma_tau"/>
</dbReference>
<evidence type="ECO:0000256" key="3">
    <source>
        <dbReference type="ARBA" id="ARBA00022741"/>
    </source>
</evidence>
<dbReference type="InterPro" id="IPR012763">
    <property type="entry name" value="DNA_pol_III_sug/sutau_N"/>
</dbReference>
<feature type="compositionally biased region" description="Polar residues" evidence="7">
    <location>
        <begin position="842"/>
        <end position="862"/>
    </location>
</feature>
<comment type="similarity">
    <text evidence="1">Belongs to the DnaX/STICHEL family.</text>
</comment>
<dbReference type="PANTHER" id="PTHR11669:SF51">
    <property type="entry name" value="AAA+ ATPASE DOMAIN-CONTAINING PROTEIN"/>
    <property type="match status" value="1"/>
</dbReference>
<evidence type="ECO:0000256" key="2">
    <source>
        <dbReference type="ARBA" id="ARBA00022723"/>
    </source>
</evidence>
<dbReference type="Pfam" id="PF23007">
    <property type="entry name" value="DnaA_N-like_STI"/>
    <property type="match status" value="1"/>
</dbReference>
<dbReference type="EMBL" id="KI392687">
    <property type="protein sequence ID" value="ERN11484.1"/>
    <property type="molecule type" value="Genomic_DNA"/>
</dbReference>
<dbReference type="GO" id="GO:0006261">
    <property type="term" value="P:DNA-templated DNA replication"/>
    <property type="evidence" value="ECO:0000318"/>
    <property type="project" value="GO_Central"/>
</dbReference>
<keyword evidence="4" id="KW-0862">Zinc</keyword>
<dbReference type="InterPro" id="IPR008921">
    <property type="entry name" value="DNA_pol3_clamp-load_cplx_C"/>
</dbReference>
<dbReference type="CDD" id="cd18137">
    <property type="entry name" value="HLD_clamp_pol_III_gamma_tau"/>
    <property type="match status" value="1"/>
</dbReference>
<dbReference type="GO" id="GO:0005524">
    <property type="term" value="F:ATP binding"/>
    <property type="evidence" value="ECO:0007669"/>
    <property type="project" value="UniProtKB-KW"/>
</dbReference>
<feature type="domain" description="STICHEL DnaA-N-like alpha-beta" evidence="9">
    <location>
        <begin position="714"/>
        <end position="793"/>
    </location>
</feature>
<dbReference type="Gene3D" id="3.40.50.300">
    <property type="entry name" value="P-loop containing nucleotide triphosphate hydrolases"/>
    <property type="match status" value="1"/>
</dbReference>
<feature type="region of interest" description="Disordered" evidence="7">
    <location>
        <begin position="107"/>
        <end position="135"/>
    </location>
</feature>
<keyword evidence="2" id="KW-0479">Metal-binding</keyword>
<organism evidence="10 11">
    <name type="scientific">Amborella trichopoda</name>
    <dbReference type="NCBI Taxonomy" id="13333"/>
    <lineage>
        <taxon>Eukaryota</taxon>
        <taxon>Viridiplantae</taxon>
        <taxon>Streptophyta</taxon>
        <taxon>Embryophyta</taxon>
        <taxon>Tracheophyta</taxon>
        <taxon>Spermatophyta</taxon>
        <taxon>Magnoliopsida</taxon>
        <taxon>Amborellales</taxon>
        <taxon>Amborellaceae</taxon>
        <taxon>Amborella</taxon>
    </lineage>
</organism>
<evidence type="ECO:0000256" key="6">
    <source>
        <dbReference type="ARBA" id="ARBA00023054"/>
    </source>
</evidence>
<feature type="compositionally biased region" description="Basic and acidic residues" evidence="7">
    <location>
        <begin position="899"/>
        <end position="913"/>
    </location>
</feature>
<dbReference type="SUPFAM" id="SSF48019">
    <property type="entry name" value="post-AAA+ oligomerization domain-like"/>
    <property type="match status" value="1"/>
</dbReference>
<keyword evidence="11" id="KW-1185">Reference proteome</keyword>
<feature type="compositionally biased region" description="Basic residues" evidence="7">
    <location>
        <begin position="815"/>
        <end position="824"/>
    </location>
</feature>
<dbReference type="Pfam" id="PF13177">
    <property type="entry name" value="DNA_pol3_delta2"/>
    <property type="match status" value="1"/>
</dbReference>
<gene>
    <name evidence="10" type="ORF">AMTR_s00022p00099080</name>
</gene>
<dbReference type="GO" id="GO:0003677">
    <property type="term" value="F:DNA binding"/>
    <property type="evidence" value="ECO:0007669"/>
    <property type="project" value="InterPro"/>
</dbReference>
<accession>W1PUG8</accession>
<proteinExistence type="inferred from homology"/>
<evidence type="ECO:0000256" key="4">
    <source>
        <dbReference type="ARBA" id="ARBA00022833"/>
    </source>
</evidence>
<sequence>MATHKGAAMPQLGIGPERTLSRDKLQSSESANCAANENTIQYPFGTFSEQPNRKKKIRSRRISKRCSSMSLAYSLAELDKALKEVLEQENESLQLDSQGESLYTLAIPDPNKERTNIQGEEGTSRSKPRRNGCGIPWRWSKKHKRHLRGQIKDFTGRKSSSLNTRTARKIFGTQVSSDGESLSSDEYSIEEAEPTSYEIMDLSFNSAPVEGQCYFPHFTHEANHHGSKQEGENERYHRTKESSTCRSLSLKYQPKLFQDIIGHEITVQALENAIGKKKVAPLYLFHGSRGTGKTSTARIFAMASNCEIASANKPCWSCRGCSRSLYIAELCSGSRRTGFERIRTLIQSTAFSQTVPGYKVFIIEESHTLTDEAWYELLSMVQRVPKSVVFVMITEDASMVPRVVSSRCHKFCFTKLRDQDIASKLTRIVTLENIRIDGEALKLITVKADGSLRDAENILDQLSLLGSRITNAMVQQLVCAPLYNLIPLIMHCNCIHQLLTVINLQVGLVPDSKLTELLNMALSGDTARTVCCTRELIGSGVEPVALISQLASLITDILAGKSATTTPSKDELLLRSQSLTKNRPERLCQALTILTETEKQLRSSTEHATWVVAALLQLAPPVSDSHSTNVVLPKGIISTGNKSTNGARPAPSVTNWKTFTEYTDERTHFSVGNLEKLDVKVNDIDATAISGDNGTKSGIGCLAMVEMKPNLAQMRNMEEVWNNIVERIQNKYLKEFLNQNGKLMSLTVSKANAIVHLMFKTPEDKLTAETSEATISKAFEAALGCPVTVTMSLEPSEFSIFRTSVPLTDEQLGHTKQRQHRRFNSKTEEQQNTNAREVVLNHSRSSKTTGTSEMLLRSTSSRESVKKVQVRDILSEEHERRDGHHRHSQDFSGSLLQRNRQDRALKDQDPKDRALDMITMNTNTQLKRRSLGMLSLTSIQQADASIEPYSQDLMFENKNQDITLLKRRTSNLQADSPKTRDHQQHRACL</sequence>
<protein>
    <recommendedName>
        <fullName evidence="12">DNA polymerase III gamma subunit domain-containing protein</fullName>
    </recommendedName>
</protein>
<dbReference type="PANTHER" id="PTHR11669">
    <property type="entry name" value="REPLICATION FACTOR C / DNA POLYMERASE III GAMMA-TAU SUBUNIT"/>
    <property type="match status" value="1"/>
</dbReference>
<feature type="compositionally biased region" description="Basic and acidic residues" evidence="7">
    <location>
        <begin position="977"/>
        <end position="989"/>
    </location>
</feature>
<dbReference type="InterPro" id="IPR054506">
    <property type="entry name" value="DnaA_N-like_STI"/>
</dbReference>
<dbReference type="Gene3D" id="1.20.272.10">
    <property type="match status" value="1"/>
</dbReference>